<proteinExistence type="predicted"/>
<dbReference type="EMBL" id="LLXZ01000231">
    <property type="protein sequence ID" value="KRQ92943.1"/>
    <property type="molecule type" value="Genomic_DNA"/>
</dbReference>
<protein>
    <submittedName>
        <fullName evidence="1">Uncharacterized protein</fullName>
    </submittedName>
</protein>
<evidence type="ECO:0000313" key="1">
    <source>
        <dbReference type="EMBL" id="KRQ92943.1"/>
    </source>
</evidence>
<dbReference type="AlphaFoldDB" id="A0A0R3KLB3"/>
<evidence type="ECO:0000313" key="2">
    <source>
        <dbReference type="Proteomes" id="UP000050863"/>
    </source>
</evidence>
<keyword evidence="2" id="KW-1185">Reference proteome</keyword>
<gene>
    <name evidence="1" type="ORF">CQ12_30475</name>
</gene>
<name>A0A0R3KLB3_9BRAD</name>
<organism evidence="1 2">
    <name type="scientific">Bradyrhizobium jicamae</name>
    <dbReference type="NCBI Taxonomy" id="280332"/>
    <lineage>
        <taxon>Bacteria</taxon>
        <taxon>Pseudomonadati</taxon>
        <taxon>Pseudomonadota</taxon>
        <taxon>Alphaproteobacteria</taxon>
        <taxon>Hyphomicrobiales</taxon>
        <taxon>Nitrobacteraceae</taxon>
        <taxon>Bradyrhizobium</taxon>
    </lineage>
</organism>
<sequence length="97" mass="10799">MVDVVGWTECLPLGVREAALVVAQNLVPWPVRGLDFDNDSAFMNDTVVSWCRSHDLEVIVPGPTRRGIRPSWSKRTELSFAARWAMGGLKALMPLAY</sequence>
<reference evidence="1 2" key="1">
    <citation type="submission" date="2014-03" db="EMBL/GenBank/DDBJ databases">
        <title>Bradyrhizobium valentinum sp. nov., isolated from effective nodules of Lupinus mariae-josephae, a lupine endemic of basic-lime soils in Eastern Spain.</title>
        <authorList>
            <person name="Duran D."/>
            <person name="Rey L."/>
            <person name="Navarro A."/>
            <person name="Busquets A."/>
            <person name="Imperial J."/>
            <person name="Ruiz-Argueso T."/>
        </authorList>
    </citation>
    <scope>NUCLEOTIDE SEQUENCE [LARGE SCALE GENOMIC DNA]</scope>
    <source>
        <strain evidence="1 2">PAC68</strain>
    </source>
</reference>
<accession>A0A0R3KLB3</accession>
<dbReference type="Proteomes" id="UP000050863">
    <property type="component" value="Unassembled WGS sequence"/>
</dbReference>
<comment type="caution">
    <text evidence="1">The sequence shown here is derived from an EMBL/GenBank/DDBJ whole genome shotgun (WGS) entry which is preliminary data.</text>
</comment>